<accession>A0ABP5AVK1</accession>
<dbReference type="InterPro" id="IPR000182">
    <property type="entry name" value="GNAT_dom"/>
</dbReference>
<sequence>MSQVSIEVGAADAGLDQRLSDELDRHNHAAVPGPTAVELTVTARRPGDGDVVGGISGWTWQEAAGIQMVWVASAHRGERLGARLLAAFEGAAAARGARRVFVTSFTFQGPGFYERCGYREIFRWDGVPVEGEADVHLRKDLAVG</sequence>
<dbReference type="RefSeq" id="WP_344008034.1">
    <property type="nucleotide sequence ID" value="NZ_BAAAMY010000006.1"/>
</dbReference>
<organism evidence="2 3">
    <name type="scientific">Nocardioides lentus</name>
    <dbReference type="NCBI Taxonomy" id="338077"/>
    <lineage>
        <taxon>Bacteria</taxon>
        <taxon>Bacillati</taxon>
        <taxon>Actinomycetota</taxon>
        <taxon>Actinomycetes</taxon>
        <taxon>Propionibacteriales</taxon>
        <taxon>Nocardioidaceae</taxon>
        <taxon>Nocardioides</taxon>
    </lineage>
</organism>
<comment type="caution">
    <text evidence="2">The sequence shown here is derived from an EMBL/GenBank/DDBJ whole genome shotgun (WGS) entry which is preliminary data.</text>
</comment>
<dbReference type="Pfam" id="PF13508">
    <property type="entry name" value="Acetyltransf_7"/>
    <property type="match status" value="1"/>
</dbReference>
<name>A0ABP5AVK1_9ACTN</name>
<keyword evidence="3" id="KW-1185">Reference proteome</keyword>
<protein>
    <recommendedName>
        <fullName evidence="1">N-acetyltransferase domain-containing protein</fullName>
    </recommendedName>
</protein>
<feature type="domain" description="N-acetyltransferase" evidence="1">
    <location>
        <begin position="1"/>
        <end position="142"/>
    </location>
</feature>
<evidence type="ECO:0000313" key="3">
    <source>
        <dbReference type="Proteomes" id="UP001501612"/>
    </source>
</evidence>
<dbReference type="EMBL" id="BAAAMY010000006">
    <property type="protein sequence ID" value="GAA1923702.1"/>
    <property type="molecule type" value="Genomic_DNA"/>
</dbReference>
<dbReference type="SUPFAM" id="SSF55729">
    <property type="entry name" value="Acyl-CoA N-acyltransferases (Nat)"/>
    <property type="match status" value="1"/>
</dbReference>
<dbReference type="Gene3D" id="3.40.630.30">
    <property type="match status" value="1"/>
</dbReference>
<reference evidence="3" key="1">
    <citation type="journal article" date="2019" name="Int. J. Syst. Evol. Microbiol.">
        <title>The Global Catalogue of Microorganisms (GCM) 10K type strain sequencing project: providing services to taxonomists for standard genome sequencing and annotation.</title>
        <authorList>
            <consortium name="The Broad Institute Genomics Platform"/>
            <consortium name="The Broad Institute Genome Sequencing Center for Infectious Disease"/>
            <person name="Wu L."/>
            <person name="Ma J."/>
        </authorList>
    </citation>
    <scope>NUCLEOTIDE SEQUENCE [LARGE SCALE GENOMIC DNA]</scope>
    <source>
        <strain evidence="3">JCM 14046</strain>
    </source>
</reference>
<proteinExistence type="predicted"/>
<gene>
    <name evidence="2" type="ORF">GCM10009737_26680</name>
</gene>
<dbReference type="Proteomes" id="UP001501612">
    <property type="component" value="Unassembled WGS sequence"/>
</dbReference>
<dbReference type="PROSITE" id="PS51186">
    <property type="entry name" value="GNAT"/>
    <property type="match status" value="1"/>
</dbReference>
<evidence type="ECO:0000313" key="2">
    <source>
        <dbReference type="EMBL" id="GAA1923702.1"/>
    </source>
</evidence>
<dbReference type="InterPro" id="IPR016181">
    <property type="entry name" value="Acyl_CoA_acyltransferase"/>
</dbReference>
<evidence type="ECO:0000259" key="1">
    <source>
        <dbReference type="PROSITE" id="PS51186"/>
    </source>
</evidence>